<dbReference type="InterPro" id="IPR012677">
    <property type="entry name" value="Nucleotide-bd_a/b_plait_sf"/>
</dbReference>
<protein>
    <recommendedName>
        <fullName evidence="8">RRM domain-containing protein</fullName>
    </recommendedName>
</protein>
<feature type="region of interest" description="Disordered" evidence="7">
    <location>
        <begin position="1"/>
        <end position="107"/>
    </location>
</feature>
<feature type="domain" description="RRM" evidence="8">
    <location>
        <begin position="287"/>
        <end position="365"/>
    </location>
</feature>
<feature type="compositionally biased region" description="Gly residues" evidence="7">
    <location>
        <begin position="159"/>
        <end position="168"/>
    </location>
</feature>
<reference evidence="9 10" key="1">
    <citation type="submission" date="2017-03" db="EMBL/GenBank/DDBJ databases">
        <title>Genomes of endolithic fungi from Antarctica.</title>
        <authorList>
            <person name="Coleine C."/>
            <person name="Masonjones S."/>
            <person name="Stajich J.E."/>
        </authorList>
    </citation>
    <scope>NUCLEOTIDE SEQUENCE [LARGE SCALE GENOMIC DNA]</scope>
    <source>
        <strain evidence="9 10">CCFEE 5187</strain>
    </source>
</reference>
<organism evidence="9 10">
    <name type="scientific">Cryomyces minteri</name>
    <dbReference type="NCBI Taxonomy" id="331657"/>
    <lineage>
        <taxon>Eukaryota</taxon>
        <taxon>Fungi</taxon>
        <taxon>Dikarya</taxon>
        <taxon>Ascomycota</taxon>
        <taxon>Pezizomycotina</taxon>
        <taxon>Dothideomycetes</taxon>
        <taxon>Dothideomycetes incertae sedis</taxon>
        <taxon>Cryomyces</taxon>
    </lineage>
</organism>
<feature type="compositionally biased region" description="Pro residues" evidence="7">
    <location>
        <begin position="144"/>
        <end position="157"/>
    </location>
</feature>
<dbReference type="PROSITE" id="PS50102">
    <property type="entry name" value="RRM"/>
    <property type="match status" value="1"/>
</dbReference>
<dbReference type="Gene3D" id="3.50.50.100">
    <property type="match status" value="1"/>
</dbReference>
<evidence type="ECO:0000256" key="3">
    <source>
        <dbReference type="ARBA" id="ARBA00022827"/>
    </source>
</evidence>
<evidence type="ECO:0000259" key="8">
    <source>
        <dbReference type="PROSITE" id="PS50102"/>
    </source>
</evidence>
<feature type="compositionally biased region" description="Low complexity" evidence="7">
    <location>
        <begin position="201"/>
        <end position="223"/>
    </location>
</feature>
<dbReference type="Proteomes" id="UP000308768">
    <property type="component" value="Unassembled WGS sequence"/>
</dbReference>
<feature type="region of interest" description="Disordered" evidence="7">
    <location>
        <begin position="138"/>
        <end position="180"/>
    </location>
</feature>
<keyword evidence="10" id="KW-1185">Reference proteome</keyword>
<dbReference type="GO" id="GO:0005739">
    <property type="term" value="C:mitochondrion"/>
    <property type="evidence" value="ECO:0007669"/>
    <property type="project" value="UniProtKB-ARBA"/>
</dbReference>
<evidence type="ECO:0000313" key="10">
    <source>
        <dbReference type="Proteomes" id="UP000308768"/>
    </source>
</evidence>
<dbReference type="InterPro" id="IPR045024">
    <property type="entry name" value="NDH-2"/>
</dbReference>
<dbReference type="AlphaFoldDB" id="A0A4U0XUM0"/>
<dbReference type="STRING" id="331657.A0A4U0XUM0"/>
<dbReference type="Pfam" id="PF00076">
    <property type="entry name" value="RRM_1"/>
    <property type="match status" value="1"/>
</dbReference>
<dbReference type="EMBL" id="NAJN01000110">
    <property type="protein sequence ID" value="TKA79193.1"/>
    <property type="molecule type" value="Genomic_DNA"/>
</dbReference>
<evidence type="ECO:0000313" key="9">
    <source>
        <dbReference type="EMBL" id="TKA79193.1"/>
    </source>
</evidence>
<name>A0A4U0XUM0_9PEZI</name>
<evidence type="ECO:0000256" key="2">
    <source>
        <dbReference type="ARBA" id="ARBA00022630"/>
    </source>
</evidence>
<dbReference type="InterPro" id="IPR035979">
    <property type="entry name" value="RBD_domain_sf"/>
</dbReference>
<keyword evidence="2" id="KW-0285">Flavoprotein</keyword>
<dbReference type="GO" id="GO:0003954">
    <property type="term" value="F:NADH dehydrogenase activity"/>
    <property type="evidence" value="ECO:0007669"/>
    <property type="project" value="InterPro"/>
</dbReference>
<dbReference type="OrthoDB" id="9992747at2759"/>
<dbReference type="SUPFAM" id="SSF51905">
    <property type="entry name" value="FAD/NAD(P)-binding domain"/>
    <property type="match status" value="2"/>
</dbReference>
<feature type="region of interest" description="Disordered" evidence="7">
    <location>
        <begin position="192"/>
        <end position="227"/>
    </location>
</feature>
<dbReference type="PANTHER" id="PTHR43706">
    <property type="entry name" value="NADH DEHYDROGENASE"/>
    <property type="match status" value="1"/>
</dbReference>
<dbReference type="PANTHER" id="PTHR43706:SF17">
    <property type="entry name" value="NADH DEHYDROGENASE (EUROFUNG)"/>
    <property type="match status" value="1"/>
</dbReference>
<evidence type="ECO:0000256" key="1">
    <source>
        <dbReference type="ARBA" id="ARBA00005272"/>
    </source>
</evidence>
<evidence type="ECO:0000256" key="6">
    <source>
        <dbReference type="PROSITE-ProRule" id="PRU00176"/>
    </source>
</evidence>
<accession>A0A4U0XUM0</accession>
<sequence>MAYPPPPGLKTSQPKSAAPVSSTLHPSLPARPPPSAGPPPSFKSTFSSPAPSNAPGTRGYGNHDGRSTPGGFGTFSSSKPRALSSYTPSISAAPTPPSNYGYTAPSYATPHSAAADHAGGYPGAAYQQPQQPYYPQAAESYAQPTPPQIRNPFPLPGQGPIGGTGRGGATDAYGDSGYDPDYEAQIAQWQSAYSGGDDTSGGRAASGKSGRGEGAASAGGANAIPLGGRATTSVPISHSDMNSAVNGNTGVAAVVASADGRHKTVVRSGGGKTWQDDSLLEWDPAHFRIHVGNLAGEVTDESLLKAFSKYASVQKARVVREKRTTKSKGYGFVSFSDGDDYFKAYNEMKGKYIGSHPVTIEGCKTQIQVVHMQDPRKKGKGGKALGLSFEYKETDDTDSNTHDELQLDMSHKGYISVVARSRQQRVVILGSGWAGYSLSRSLDTKKYQVVVVSPRSYFVFTPLLASTSVGTLEFRTALEPVRSRRSKVEFFQGWADEVDFGKREVTIEEAVENDRQGVAPVEDRRQGLSEDDVREQKTAKSKQGQLFSMKYDKLVVSVGCYSQTFGTPGVKEHALFLKDVGDARKIRNRLLACFEMAALPTTSDTTKKNLLNFAVVGGGPTGIEFSAELHDIIMEDLAKLYPDLIKNYHITVYDVAPTVLNMFDQKLSKYATDRFRREGISIKTSHHVESLRTGTPGGEEGHESNCLTLKIKEEGDVGVGMVVWSTGLMMNPFVEKALGGASSLPARGTKFNKFTPAEVQIAQWTVRKDEKTAGIITDDRLRITLQPKDGDAEHKQQAVLEDVFAIGDCAVMEDTLYPATAQVASQKAEWLAKRLNKGDIENAGFNYKDLGVMAYVGNWNAIMQSGGASISGRTAWLVWRGAYLTKSVSWRNRILIPVYWVINWAFGRDISRF</sequence>
<keyword evidence="6" id="KW-0694">RNA-binding</keyword>
<dbReference type="PRINTS" id="PR00368">
    <property type="entry name" value="FADPNR"/>
</dbReference>
<evidence type="ECO:0000256" key="7">
    <source>
        <dbReference type="SAM" id="MobiDB-lite"/>
    </source>
</evidence>
<dbReference type="InterPro" id="IPR054585">
    <property type="entry name" value="NDH2-like_C"/>
</dbReference>
<keyword evidence="5" id="KW-0520">NAD</keyword>
<comment type="caution">
    <text evidence="9">The sequence shown here is derived from an EMBL/GenBank/DDBJ whole genome shotgun (WGS) entry which is preliminary data.</text>
</comment>
<keyword evidence="3" id="KW-0274">FAD</keyword>
<dbReference type="SMART" id="SM00360">
    <property type="entry name" value="RRM"/>
    <property type="match status" value="1"/>
</dbReference>
<dbReference type="InterPro" id="IPR023753">
    <property type="entry name" value="FAD/NAD-binding_dom"/>
</dbReference>
<evidence type="ECO:0000256" key="4">
    <source>
        <dbReference type="ARBA" id="ARBA00023002"/>
    </source>
</evidence>
<dbReference type="InterPro" id="IPR000504">
    <property type="entry name" value="RRM_dom"/>
</dbReference>
<feature type="compositionally biased region" description="Low complexity" evidence="7">
    <location>
        <begin position="42"/>
        <end position="51"/>
    </location>
</feature>
<dbReference type="Gene3D" id="3.30.70.330">
    <property type="match status" value="1"/>
</dbReference>
<comment type="similarity">
    <text evidence="1">Belongs to the NADH dehydrogenase family.</text>
</comment>
<feature type="compositionally biased region" description="Polar residues" evidence="7">
    <location>
        <begin position="10"/>
        <end position="25"/>
    </location>
</feature>
<keyword evidence="4" id="KW-0560">Oxidoreductase</keyword>
<dbReference type="InterPro" id="IPR036188">
    <property type="entry name" value="FAD/NAD-bd_sf"/>
</dbReference>
<feature type="compositionally biased region" description="Pro residues" evidence="7">
    <location>
        <begin position="29"/>
        <end position="41"/>
    </location>
</feature>
<feature type="region of interest" description="Disordered" evidence="7">
    <location>
        <begin position="516"/>
        <end position="540"/>
    </location>
</feature>
<dbReference type="Pfam" id="PF22366">
    <property type="entry name" value="NDH2_C"/>
    <property type="match status" value="1"/>
</dbReference>
<evidence type="ECO:0000256" key="5">
    <source>
        <dbReference type="ARBA" id="ARBA00023027"/>
    </source>
</evidence>
<dbReference type="SUPFAM" id="SSF54928">
    <property type="entry name" value="RNA-binding domain, RBD"/>
    <property type="match status" value="1"/>
</dbReference>
<dbReference type="GO" id="GO:0003723">
    <property type="term" value="F:RNA binding"/>
    <property type="evidence" value="ECO:0007669"/>
    <property type="project" value="UniProtKB-UniRule"/>
</dbReference>
<feature type="compositionally biased region" description="Low complexity" evidence="7">
    <location>
        <begin position="74"/>
        <end position="93"/>
    </location>
</feature>
<proteinExistence type="inferred from homology"/>
<dbReference type="Pfam" id="PF07992">
    <property type="entry name" value="Pyr_redox_2"/>
    <property type="match status" value="1"/>
</dbReference>
<gene>
    <name evidence="9" type="ORF">B0A49_02164</name>
</gene>